<evidence type="ECO:0000313" key="1">
    <source>
        <dbReference type="EMBL" id="SCF20841.1"/>
    </source>
</evidence>
<keyword evidence="2" id="KW-1185">Reference proteome</keyword>
<name>A0A1C4YKH5_9ACTN</name>
<accession>A0A1C4YKH5</accession>
<dbReference type="EMBL" id="LT607409">
    <property type="protein sequence ID" value="SCF20841.1"/>
    <property type="molecule type" value="Genomic_DNA"/>
</dbReference>
<proteinExistence type="predicted"/>
<gene>
    <name evidence="1" type="ORF">GA0070612_4841</name>
</gene>
<dbReference type="Proteomes" id="UP000198224">
    <property type="component" value="Chromosome I"/>
</dbReference>
<organism evidence="1 2">
    <name type="scientific">Micromonospora chokoriensis</name>
    <dbReference type="NCBI Taxonomy" id="356851"/>
    <lineage>
        <taxon>Bacteria</taxon>
        <taxon>Bacillati</taxon>
        <taxon>Actinomycetota</taxon>
        <taxon>Actinomycetes</taxon>
        <taxon>Micromonosporales</taxon>
        <taxon>Micromonosporaceae</taxon>
        <taxon>Micromonospora</taxon>
    </lineage>
</organism>
<dbReference type="RefSeq" id="WP_088989980.1">
    <property type="nucleotide sequence ID" value="NZ_LT607409.1"/>
</dbReference>
<protein>
    <submittedName>
        <fullName evidence="1">Uncharacterized protein</fullName>
    </submittedName>
</protein>
<reference evidence="2" key="1">
    <citation type="submission" date="2016-06" db="EMBL/GenBank/DDBJ databases">
        <authorList>
            <person name="Varghese N."/>
            <person name="Submissions Spin"/>
        </authorList>
    </citation>
    <scope>NUCLEOTIDE SEQUENCE [LARGE SCALE GENOMIC DNA]</scope>
    <source>
        <strain evidence="2">DSM 45160</strain>
    </source>
</reference>
<evidence type="ECO:0000313" key="2">
    <source>
        <dbReference type="Proteomes" id="UP000198224"/>
    </source>
</evidence>
<sequence>MTTTTIGYLFPHPRHGAISLAVPCEPCRAFHWHGAGTIDRPLHAPGDVTERLSHCPNGNEYSDIRISADPFRRAWMTPQRGRFSAAYRRHVDVTR</sequence>
<dbReference type="AlphaFoldDB" id="A0A1C4YKH5"/>